<dbReference type="InterPro" id="IPR017853">
    <property type="entry name" value="GH"/>
</dbReference>
<dbReference type="SMART" id="SM01217">
    <property type="entry name" value="Fn3_like"/>
    <property type="match status" value="1"/>
</dbReference>
<evidence type="ECO:0000259" key="15">
    <source>
        <dbReference type="SMART" id="SM01217"/>
    </source>
</evidence>
<keyword evidence="9" id="KW-0624">Polysaccharide degradation</keyword>
<keyword evidence="5 16" id="KW-0378">Hydrolase</keyword>
<dbReference type="SUPFAM" id="SSF52279">
    <property type="entry name" value="Beta-D-glucan exohydrolase, C-terminal domain"/>
    <property type="match status" value="1"/>
</dbReference>
<dbReference type="Gene3D" id="3.40.50.1700">
    <property type="entry name" value="Glycoside hydrolase family 3 C-terminal domain"/>
    <property type="match status" value="1"/>
</dbReference>
<keyword evidence="7" id="KW-0119">Carbohydrate metabolism</keyword>
<dbReference type="Proteomes" id="UP001244011">
    <property type="component" value="Unassembled WGS sequence"/>
</dbReference>
<evidence type="ECO:0000256" key="13">
    <source>
        <dbReference type="ARBA" id="ARBA00083611"/>
    </source>
</evidence>
<dbReference type="Gene3D" id="3.20.20.300">
    <property type="entry name" value="Glycoside hydrolase, family 3, N-terminal domain"/>
    <property type="match status" value="1"/>
</dbReference>
<dbReference type="PANTHER" id="PTHR42715:SF29">
    <property type="entry name" value="BETA-GLUCOSIDASE A-RELATED"/>
    <property type="match status" value="1"/>
</dbReference>
<comment type="pathway">
    <text evidence="2">Glycan metabolism; cellulose degradation.</text>
</comment>
<dbReference type="Pfam" id="PF01915">
    <property type="entry name" value="Glyco_hydro_3_C"/>
    <property type="match status" value="1"/>
</dbReference>
<reference evidence="16" key="1">
    <citation type="submission" date="2023-06" db="EMBL/GenBank/DDBJ databases">
        <title>Genome-scale phylogeny and comparative genomics of the fungal order Sordariales.</title>
        <authorList>
            <consortium name="Lawrence Berkeley National Laboratory"/>
            <person name="Hensen N."/>
            <person name="Bonometti L."/>
            <person name="Westerberg I."/>
            <person name="Brannstrom I.O."/>
            <person name="Guillou S."/>
            <person name="Cros-Aarteil S."/>
            <person name="Calhoun S."/>
            <person name="Haridas S."/>
            <person name="Kuo A."/>
            <person name="Mondo S."/>
            <person name="Pangilinan J."/>
            <person name="Riley R."/>
            <person name="Labutti K."/>
            <person name="Andreopoulos B."/>
            <person name="Lipzen A."/>
            <person name="Chen C."/>
            <person name="Yanf M."/>
            <person name="Daum C."/>
            <person name="Ng V."/>
            <person name="Clum A."/>
            <person name="Steindorff A."/>
            <person name="Ohm R."/>
            <person name="Martin F."/>
            <person name="Silar P."/>
            <person name="Natvig D."/>
            <person name="Lalanne C."/>
            <person name="Gautier V."/>
            <person name="Ament-Velasquez S.L."/>
            <person name="Kruys A."/>
            <person name="Hutchinson M.I."/>
            <person name="Powell A.J."/>
            <person name="Barry K."/>
            <person name="Miller A.N."/>
            <person name="Grigoriev I.V."/>
            <person name="Debuchy R."/>
            <person name="Gladieux P."/>
            <person name="Thoren M.H."/>
            <person name="Johannesson H."/>
        </authorList>
    </citation>
    <scope>NUCLEOTIDE SEQUENCE</scope>
    <source>
        <strain evidence="16">8032-3</strain>
    </source>
</reference>
<evidence type="ECO:0000256" key="11">
    <source>
        <dbReference type="ARBA" id="ARBA00078013"/>
    </source>
</evidence>
<evidence type="ECO:0000313" key="17">
    <source>
        <dbReference type="Proteomes" id="UP001244011"/>
    </source>
</evidence>
<name>A0AAJ0BW87_9PEZI</name>
<proteinExistence type="inferred from homology"/>
<dbReference type="EC" id="3.2.1.21" evidence="4"/>
<evidence type="ECO:0000313" key="16">
    <source>
        <dbReference type="EMBL" id="KAK1765620.1"/>
    </source>
</evidence>
<dbReference type="GeneID" id="85311561"/>
<keyword evidence="17" id="KW-1185">Reference proteome</keyword>
<dbReference type="InterPro" id="IPR036881">
    <property type="entry name" value="Glyco_hydro_3_C_sf"/>
</dbReference>
<evidence type="ECO:0000256" key="12">
    <source>
        <dbReference type="ARBA" id="ARBA00083231"/>
    </source>
</evidence>
<keyword evidence="14" id="KW-0732">Signal</keyword>
<comment type="catalytic activity">
    <reaction evidence="1">
        <text>Hydrolysis of terminal, non-reducing beta-D-glucosyl residues with release of beta-D-glucose.</text>
        <dbReference type="EC" id="3.2.1.21"/>
    </reaction>
</comment>
<evidence type="ECO:0000256" key="2">
    <source>
        <dbReference type="ARBA" id="ARBA00004987"/>
    </source>
</evidence>
<keyword evidence="8" id="KW-0326">Glycosidase</keyword>
<feature type="chain" id="PRO_5042466115" description="Beta-glucosidase cel3A" evidence="14">
    <location>
        <begin position="22"/>
        <end position="868"/>
    </location>
</feature>
<dbReference type="InterPro" id="IPR050288">
    <property type="entry name" value="Cellulose_deg_GH3"/>
</dbReference>
<gene>
    <name evidence="16" type="ORF">QBC33DRAFT_543388</name>
</gene>
<dbReference type="FunFam" id="3.40.50.1700:FF:000003">
    <property type="entry name" value="Probable beta-glucosidase"/>
    <property type="match status" value="1"/>
</dbReference>
<dbReference type="InterPro" id="IPR001764">
    <property type="entry name" value="Glyco_hydro_3_N"/>
</dbReference>
<dbReference type="RefSeq" id="XP_060281833.1">
    <property type="nucleotide sequence ID" value="XM_060428374.1"/>
</dbReference>
<comment type="similarity">
    <text evidence="3">Belongs to the glycosyl hydrolase 3 family.</text>
</comment>
<dbReference type="Pfam" id="PF00933">
    <property type="entry name" value="Glyco_hydro_3"/>
    <property type="match status" value="1"/>
</dbReference>
<evidence type="ECO:0000256" key="6">
    <source>
        <dbReference type="ARBA" id="ARBA00023180"/>
    </source>
</evidence>
<dbReference type="InterPro" id="IPR036962">
    <property type="entry name" value="Glyco_hydro_3_N_sf"/>
</dbReference>
<evidence type="ECO:0000256" key="9">
    <source>
        <dbReference type="ARBA" id="ARBA00023326"/>
    </source>
</evidence>
<evidence type="ECO:0000256" key="5">
    <source>
        <dbReference type="ARBA" id="ARBA00022801"/>
    </source>
</evidence>
<dbReference type="InterPro" id="IPR026891">
    <property type="entry name" value="Fn3-like"/>
</dbReference>
<evidence type="ECO:0000256" key="1">
    <source>
        <dbReference type="ARBA" id="ARBA00000448"/>
    </source>
</evidence>
<dbReference type="GO" id="GO:0009251">
    <property type="term" value="P:glucan catabolic process"/>
    <property type="evidence" value="ECO:0007669"/>
    <property type="project" value="TreeGrafter"/>
</dbReference>
<sequence>MRPTLIEFSLLALGGIPAANCQQIHGRGLASSDPFYPSPWMDPQADGWEEAYAKAKAFVSQMTLLEKVNLTTGVGWQGGQCVGNTGSVPRLGLRELCLQDAPVGLRFTDYNSVFPSGQTTAATFDKGLMYRRGKAMGEEHKGKGVNIALGPVAGPIGRAPEGGRNWEGFSPDPVLTGIGMAETIKGIQDAGVIACAKHFIANEQEHFRQVGEAQGYGYDISETLSSNIDDKTMHELYLWPFVDAVRAGVGSVMCSYQQINNSYGCQNSKVLNDLLKNELGFQGFVMSDWQAQHTGVASAAAGLDMTMPGDTEFNTGLSYWGTNLTLGVLNGTVPEYRIDDMAMRIMAAFFKVGQTLDQPPINFDSWTLDTNGPLYYYANEGHQQINWHVDVRANHASLIREVAAKGTVLLKNTGSLPLNKPKFLAVVGEDAGANPAGPNSCPDRGCDDGTLGMGWGSGSSNFPYLITPDAALQAQAIKDGTRYESILSNYQSAATKSLVSQANATAIVFVNANSGEGYINVDGNEGDRKNLTLWHDGDALIKNVSSWCPNTIVVIHSTGPVLVTEWYDSPNVTAILWAGVPGQESGNSIVEILYGKTNPSGRSPFTWGATRESYGTDVMYEPNNGKGAPQQDFSEGVMIDYRYFDHADTPVIYEFGHGLSYTTFKYSNLQVQKSGAGTYKPTSGTTIPAPTFGNFSTDLKDYQFPSGEFPYILKYVYPYLNSTDAAEASMDPHYGQTVDKFLPPHATDGEAQPLLRSAGKSSPGGNRQLYDTLYTVTAEITNTGSVVGNEVPQLYVSLGGPDEPKVVLRAFDRVRIDPGQTTRFRATLTRRDLSNWDPVVQDWVVSSHPKTVYVGCSSRKLPLSAVLA</sequence>
<dbReference type="PRINTS" id="PR00133">
    <property type="entry name" value="GLHYDRLASE3"/>
</dbReference>
<evidence type="ECO:0000256" key="3">
    <source>
        <dbReference type="ARBA" id="ARBA00005336"/>
    </source>
</evidence>
<dbReference type="EMBL" id="MU839014">
    <property type="protein sequence ID" value="KAK1765620.1"/>
    <property type="molecule type" value="Genomic_DNA"/>
</dbReference>
<dbReference type="GO" id="GO:0008422">
    <property type="term" value="F:beta-glucosidase activity"/>
    <property type="evidence" value="ECO:0007669"/>
    <property type="project" value="UniProtKB-EC"/>
</dbReference>
<dbReference type="Gene3D" id="2.60.40.10">
    <property type="entry name" value="Immunoglobulins"/>
    <property type="match status" value="1"/>
</dbReference>
<organism evidence="16 17">
    <name type="scientific">Phialemonium atrogriseum</name>
    <dbReference type="NCBI Taxonomy" id="1093897"/>
    <lineage>
        <taxon>Eukaryota</taxon>
        <taxon>Fungi</taxon>
        <taxon>Dikarya</taxon>
        <taxon>Ascomycota</taxon>
        <taxon>Pezizomycotina</taxon>
        <taxon>Sordariomycetes</taxon>
        <taxon>Sordariomycetidae</taxon>
        <taxon>Cephalothecales</taxon>
        <taxon>Cephalothecaceae</taxon>
        <taxon>Phialemonium</taxon>
    </lineage>
</organism>
<comment type="caution">
    <text evidence="16">The sequence shown here is derived from an EMBL/GenBank/DDBJ whole genome shotgun (WGS) entry which is preliminary data.</text>
</comment>
<protein>
    <recommendedName>
        <fullName evidence="10">Beta-glucosidase cel3A</fullName>
        <ecNumber evidence="4">3.2.1.21</ecNumber>
    </recommendedName>
    <alternativeName>
        <fullName evidence="11">Beta-D-glucoside glucohydrolase cel3A</fullName>
    </alternativeName>
    <alternativeName>
        <fullName evidence="13">Cellobiase cel3A</fullName>
    </alternativeName>
    <alternativeName>
        <fullName evidence="12">Gentiobiase cel3A</fullName>
    </alternativeName>
</protein>
<dbReference type="Pfam" id="PF14310">
    <property type="entry name" value="Fn3-like"/>
    <property type="match status" value="1"/>
</dbReference>
<dbReference type="InterPro" id="IPR002772">
    <property type="entry name" value="Glyco_hydro_3_C"/>
</dbReference>
<dbReference type="PANTHER" id="PTHR42715">
    <property type="entry name" value="BETA-GLUCOSIDASE"/>
    <property type="match status" value="1"/>
</dbReference>
<dbReference type="AlphaFoldDB" id="A0AAJ0BW87"/>
<dbReference type="InterPro" id="IPR013783">
    <property type="entry name" value="Ig-like_fold"/>
</dbReference>
<feature type="domain" description="Fibronectin type III-like" evidence="15">
    <location>
        <begin position="790"/>
        <end position="858"/>
    </location>
</feature>
<evidence type="ECO:0000256" key="7">
    <source>
        <dbReference type="ARBA" id="ARBA00023277"/>
    </source>
</evidence>
<evidence type="ECO:0000256" key="14">
    <source>
        <dbReference type="SAM" id="SignalP"/>
    </source>
</evidence>
<dbReference type="FunFam" id="3.20.20.300:FF:000002">
    <property type="entry name" value="Probable beta-glucosidase"/>
    <property type="match status" value="1"/>
</dbReference>
<evidence type="ECO:0000256" key="4">
    <source>
        <dbReference type="ARBA" id="ARBA00012744"/>
    </source>
</evidence>
<keyword evidence="6" id="KW-0325">Glycoprotein</keyword>
<accession>A0AAJ0BW87</accession>
<evidence type="ECO:0000256" key="10">
    <source>
        <dbReference type="ARBA" id="ARBA00070030"/>
    </source>
</evidence>
<dbReference type="SUPFAM" id="SSF51445">
    <property type="entry name" value="(Trans)glycosidases"/>
    <property type="match status" value="1"/>
</dbReference>
<feature type="signal peptide" evidence="14">
    <location>
        <begin position="1"/>
        <end position="21"/>
    </location>
</feature>
<evidence type="ECO:0000256" key="8">
    <source>
        <dbReference type="ARBA" id="ARBA00023295"/>
    </source>
</evidence>